<dbReference type="EMBL" id="JARBJD010000189">
    <property type="protein sequence ID" value="KAK2947860.1"/>
    <property type="molecule type" value="Genomic_DNA"/>
</dbReference>
<proteinExistence type="predicted"/>
<accession>A0ABQ9XCC8</accession>
<sequence>MFQVGGMTCVDSLSDGVITKESAPIIINPKAKQITVPFSPLPKSISFVFTNSPCTSFKLVLTAEHVNIDRTYTLRLASAEAFAVTFSTSEKGETESHRIGANGTLDSGTEYTIDELIAESSVHPMRKQVDTFTTFKKPHSITLFVDQSSTSDDLTCGDETDPCVSIWKAWSIADALNHNFVIIKILKETTETQPISIPKDVSVMIENGKVANGVIRIPASATHPDGSGLITVNEGTLELKKVEVAVETASESFVFLCGVNSTIVLENCVIDGVNIPVPNSDTLSICEWTSGVIELDNYSTTIDWSKFHELPQGALNMKGGTVTIDSSVFRDNTPNDALFPSARRNIGYEIASLLEADVEFGKPAIDKQHVEESSKERN</sequence>
<dbReference type="InterPro" id="IPR011050">
    <property type="entry name" value="Pectin_lyase_fold/virulence"/>
</dbReference>
<comment type="caution">
    <text evidence="1">The sequence shown here is derived from an EMBL/GenBank/DDBJ whole genome shotgun (WGS) entry which is preliminary data.</text>
</comment>
<organism evidence="1 2">
    <name type="scientific">Blattamonas nauphoetae</name>
    <dbReference type="NCBI Taxonomy" id="2049346"/>
    <lineage>
        <taxon>Eukaryota</taxon>
        <taxon>Metamonada</taxon>
        <taxon>Preaxostyla</taxon>
        <taxon>Oxymonadida</taxon>
        <taxon>Blattamonas</taxon>
    </lineage>
</organism>
<dbReference type="Proteomes" id="UP001281761">
    <property type="component" value="Unassembled WGS sequence"/>
</dbReference>
<dbReference type="SUPFAM" id="SSF51126">
    <property type="entry name" value="Pectin lyase-like"/>
    <property type="match status" value="1"/>
</dbReference>
<keyword evidence="2" id="KW-1185">Reference proteome</keyword>
<evidence type="ECO:0000313" key="2">
    <source>
        <dbReference type="Proteomes" id="UP001281761"/>
    </source>
</evidence>
<evidence type="ECO:0000313" key="1">
    <source>
        <dbReference type="EMBL" id="KAK2947860.1"/>
    </source>
</evidence>
<gene>
    <name evidence="1" type="ORF">BLNAU_17185</name>
</gene>
<name>A0ABQ9XCC8_9EUKA</name>
<reference evidence="1 2" key="1">
    <citation type="journal article" date="2022" name="bioRxiv">
        <title>Genomics of Preaxostyla Flagellates Illuminates Evolutionary Transitions and the Path Towards Mitochondrial Loss.</title>
        <authorList>
            <person name="Novak L.V.F."/>
            <person name="Treitli S.C."/>
            <person name="Pyrih J."/>
            <person name="Halakuc P."/>
            <person name="Pipaliya S.V."/>
            <person name="Vacek V."/>
            <person name="Brzon O."/>
            <person name="Soukal P."/>
            <person name="Eme L."/>
            <person name="Dacks J.B."/>
            <person name="Karnkowska A."/>
            <person name="Elias M."/>
            <person name="Hampl V."/>
        </authorList>
    </citation>
    <scope>NUCLEOTIDE SEQUENCE [LARGE SCALE GENOMIC DNA]</scope>
    <source>
        <strain evidence="1">NAU3</strain>
        <tissue evidence="1">Gut</tissue>
    </source>
</reference>
<protein>
    <submittedName>
        <fullName evidence="1">Uncharacterized protein</fullName>
    </submittedName>
</protein>